<reference evidence="2" key="1">
    <citation type="journal article" date="2014" name="Front. Microbiol.">
        <title>High frequency of phylogenetically diverse reductive dehalogenase-homologous genes in deep subseafloor sedimentary metagenomes.</title>
        <authorList>
            <person name="Kawai M."/>
            <person name="Futagami T."/>
            <person name="Toyoda A."/>
            <person name="Takaki Y."/>
            <person name="Nishi S."/>
            <person name="Hori S."/>
            <person name="Arai W."/>
            <person name="Tsubouchi T."/>
            <person name="Morono Y."/>
            <person name="Uchiyama I."/>
            <person name="Ito T."/>
            <person name="Fujiyama A."/>
            <person name="Inagaki F."/>
            <person name="Takami H."/>
        </authorList>
    </citation>
    <scope>NUCLEOTIDE SEQUENCE</scope>
    <source>
        <strain evidence="2">Expedition CK06-06</strain>
    </source>
</reference>
<dbReference type="EMBL" id="BART01039074">
    <property type="protein sequence ID" value="GAH10423.1"/>
    <property type="molecule type" value="Genomic_DNA"/>
</dbReference>
<evidence type="ECO:0000313" key="2">
    <source>
        <dbReference type="EMBL" id="GAH10423.1"/>
    </source>
</evidence>
<gene>
    <name evidence="2" type="ORF">S01H4_64437</name>
</gene>
<protein>
    <recommendedName>
        <fullName evidence="1">Gfo/Idh/MocA-like oxidoreductase N-terminal domain-containing protein</fullName>
    </recommendedName>
</protein>
<dbReference type="AlphaFoldDB" id="X1EP44"/>
<dbReference type="Gene3D" id="3.40.50.720">
    <property type="entry name" value="NAD(P)-binding Rossmann-like Domain"/>
    <property type="match status" value="1"/>
</dbReference>
<accession>X1EP44</accession>
<dbReference type="SUPFAM" id="SSF51735">
    <property type="entry name" value="NAD(P)-binding Rossmann-fold domains"/>
    <property type="match status" value="1"/>
</dbReference>
<dbReference type="PANTHER" id="PTHR43377">
    <property type="entry name" value="BILIVERDIN REDUCTASE A"/>
    <property type="match status" value="1"/>
</dbReference>
<dbReference type="GO" id="GO:0000166">
    <property type="term" value="F:nucleotide binding"/>
    <property type="evidence" value="ECO:0007669"/>
    <property type="project" value="InterPro"/>
</dbReference>
<dbReference type="InterPro" id="IPR036291">
    <property type="entry name" value="NAD(P)-bd_dom_sf"/>
</dbReference>
<feature type="domain" description="Gfo/Idh/MocA-like oxidoreductase N-terminal" evidence="1">
    <location>
        <begin position="5"/>
        <end position="83"/>
    </location>
</feature>
<evidence type="ECO:0000259" key="1">
    <source>
        <dbReference type="Pfam" id="PF01408"/>
    </source>
</evidence>
<dbReference type="InterPro" id="IPR051450">
    <property type="entry name" value="Gfo/Idh/MocA_Oxidoreductases"/>
</dbReference>
<dbReference type="InterPro" id="IPR000683">
    <property type="entry name" value="Gfo/Idh/MocA-like_OxRdtase_N"/>
</dbReference>
<sequence length="84" mass="9107">MPKKLRIGMIGCGEIAYMATAKSILNSSNAKMMIGMDPVKHIARSFGEIYGIKATTQLDDVLNDSDIDAVMISTPHYLHAPLAI</sequence>
<dbReference type="PANTHER" id="PTHR43377:SF1">
    <property type="entry name" value="BILIVERDIN REDUCTASE A"/>
    <property type="match status" value="1"/>
</dbReference>
<dbReference type="Pfam" id="PF01408">
    <property type="entry name" value="GFO_IDH_MocA"/>
    <property type="match status" value="1"/>
</dbReference>
<name>X1EP44_9ZZZZ</name>
<feature type="non-terminal residue" evidence="2">
    <location>
        <position position="84"/>
    </location>
</feature>
<organism evidence="2">
    <name type="scientific">marine sediment metagenome</name>
    <dbReference type="NCBI Taxonomy" id="412755"/>
    <lineage>
        <taxon>unclassified sequences</taxon>
        <taxon>metagenomes</taxon>
        <taxon>ecological metagenomes</taxon>
    </lineage>
</organism>
<comment type="caution">
    <text evidence="2">The sequence shown here is derived from an EMBL/GenBank/DDBJ whole genome shotgun (WGS) entry which is preliminary data.</text>
</comment>
<proteinExistence type="predicted"/>